<name>A0A397PJS6_9HYPH</name>
<evidence type="ECO:0000313" key="3">
    <source>
        <dbReference type="Proteomes" id="UP000266273"/>
    </source>
</evidence>
<organism evidence="2 3">
    <name type="scientific">Dichotomicrobium thermohalophilum</name>
    <dbReference type="NCBI Taxonomy" id="933063"/>
    <lineage>
        <taxon>Bacteria</taxon>
        <taxon>Pseudomonadati</taxon>
        <taxon>Pseudomonadota</taxon>
        <taxon>Alphaproteobacteria</taxon>
        <taxon>Hyphomicrobiales</taxon>
        <taxon>Hyphomicrobiaceae</taxon>
        <taxon>Dichotomicrobium</taxon>
    </lineage>
</organism>
<evidence type="ECO:0000256" key="1">
    <source>
        <dbReference type="SAM" id="SignalP"/>
    </source>
</evidence>
<dbReference type="AlphaFoldDB" id="A0A397PJS6"/>
<gene>
    <name evidence="2" type="ORF">BXY53_2069</name>
</gene>
<keyword evidence="3" id="KW-1185">Reference proteome</keyword>
<feature type="signal peptide" evidence="1">
    <location>
        <begin position="1"/>
        <end position="21"/>
    </location>
</feature>
<dbReference type="Proteomes" id="UP000266273">
    <property type="component" value="Unassembled WGS sequence"/>
</dbReference>
<accession>A0A397PJS6</accession>
<protein>
    <submittedName>
        <fullName evidence="2">Uncharacterized protein</fullName>
    </submittedName>
</protein>
<feature type="chain" id="PRO_5017287048" evidence="1">
    <location>
        <begin position="22"/>
        <end position="88"/>
    </location>
</feature>
<comment type="caution">
    <text evidence="2">The sequence shown here is derived from an EMBL/GenBank/DDBJ whole genome shotgun (WGS) entry which is preliminary data.</text>
</comment>
<dbReference type="RefSeq" id="WP_119061896.1">
    <property type="nucleotide sequence ID" value="NZ_QXDF01000002.1"/>
</dbReference>
<evidence type="ECO:0000313" key="2">
    <source>
        <dbReference type="EMBL" id="RIA47515.1"/>
    </source>
</evidence>
<dbReference type="EMBL" id="QXDF01000002">
    <property type="protein sequence ID" value="RIA47515.1"/>
    <property type="molecule type" value="Genomic_DNA"/>
</dbReference>
<reference evidence="2 3" key="1">
    <citation type="submission" date="2018-08" db="EMBL/GenBank/DDBJ databases">
        <title>Genomic Encyclopedia of Archaeal and Bacterial Type Strains, Phase II (KMG-II): from individual species to whole genera.</title>
        <authorList>
            <person name="Goeker M."/>
        </authorList>
    </citation>
    <scope>NUCLEOTIDE SEQUENCE [LARGE SCALE GENOMIC DNA]</scope>
    <source>
        <strain evidence="2 3">DSM 5002</strain>
    </source>
</reference>
<keyword evidence="1" id="KW-0732">Signal</keyword>
<proteinExistence type="predicted"/>
<sequence length="88" mass="9775">MILRGFFAVLLTTALSASAHARSVTVENNCEEGVRCLRVYDGIEKIEFCLDPGQSHEVDGLDEGATYCAWCSDGRLPEDCRQFPVEFD</sequence>